<evidence type="ECO:0000313" key="1">
    <source>
        <dbReference type="EMBL" id="PNG66844.1"/>
    </source>
</evidence>
<reference evidence="1 2" key="1">
    <citation type="journal article" date="2017" name="Mol. Biol. Evol.">
        <title>The 4-celled Tetrabaena socialis nuclear genome reveals the essential components for genetic control of cell number at the origin of multicellularity in the volvocine lineage.</title>
        <authorList>
            <person name="Featherston J."/>
            <person name="Arakaki Y."/>
            <person name="Hanschen E.R."/>
            <person name="Ferris P.J."/>
            <person name="Michod R.E."/>
            <person name="Olson B.J.S.C."/>
            <person name="Nozaki H."/>
            <person name="Durand P.M."/>
        </authorList>
    </citation>
    <scope>NUCLEOTIDE SEQUENCE [LARGE SCALE GENOMIC DNA]</scope>
    <source>
        <strain evidence="1 2">NIES-571</strain>
    </source>
</reference>
<proteinExistence type="predicted"/>
<accession>A0A2J7WTH4</accession>
<dbReference type="SUPFAM" id="SSF52799">
    <property type="entry name" value="(Phosphotyrosine protein) phosphatases II"/>
    <property type="match status" value="1"/>
</dbReference>
<dbReference type="AlphaFoldDB" id="A0A2J7WTH4"/>
<dbReference type="Gene3D" id="3.90.190.10">
    <property type="entry name" value="Protein tyrosine phosphatase superfamily"/>
    <property type="match status" value="1"/>
</dbReference>
<dbReference type="InterPro" id="IPR029021">
    <property type="entry name" value="Prot-tyrosine_phosphatase-like"/>
</dbReference>
<organism evidence="1 2">
    <name type="scientific">Tetrabaena socialis</name>
    <dbReference type="NCBI Taxonomy" id="47790"/>
    <lineage>
        <taxon>Eukaryota</taxon>
        <taxon>Viridiplantae</taxon>
        <taxon>Chlorophyta</taxon>
        <taxon>core chlorophytes</taxon>
        <taxon>Chlorophyceae</taxon>
        <taxon>CS clade</taxon>
        <taxon>Chlamydomonadales</taxon>
        <taxon>Tetrabaenaceae</taxon>
        <taxon>Tetrabaena</taxon>
    </lineage>
</organism>
<comment type="caution">
    <text evidence="1">The sequence shown here is derived from an EMBL/GenBank/DDBJ whole genome shotgun (WGS) entry which is preliminary data.</text>
</comment>
<dbReference type="Proteomes" id="UP000236333">
    <property type="component" value="Unassembled WGS sequence"/>
</dbReference>
<sequence length="57" mass="6495">MGISRSASTCIAYLMRKQRISFVQAAVQDYDKYDDVHQKFWAALRVVADAELEEAAK</sequence>
<feature type="non-terminal residue" evidence="1">
    <location>
        <position position="57"/>
    </location>
</feature>
<evidence type="ECO:0000313" key="2">
    <source>
        <dbReference type="Proteomes" id="UP000236333"/>
    </source>
</evidence>
<keyword evidence="2" id="KW-1185">Reference proteome</keyword>
<protein>
    <submittedName>
        <fullName evidence="1">Uncharacterized protein</fullName>
    </submittedName>
</protein>
<gene>
    <name evidence="1" type="ORF">TSOC_015430</name>
</gene>
<dbReference type="EMBL" id="PGGS01005416">
    <property type="protein sequence ID" value="PNG66844.1"/>
    <property type="molecule type" value="Genomic_DNA"/>
</dbReference>
<name>A0A2J7WTH4_9CHLO</name>
<dbReference type="OrthoDB" id="285418at2759"/>